<dbReference type="PANTHER" id="PTHR35046:SF18">
    <property type="entry name" value="RNA-DIRECTED DNA POLYMERASE"/>
    <property type="match status" value="1"/>
</dbReference>
<protein>
    <recommendedName>
        <fullName evidence="3">CCHC-type domain-containing protein</fullName>
    </recommendedName>
</protein>
<feature type="region of interest" description="Disordered" evidence="2">
    <location>
        <begin position="57"/>
        <end position="102"/>
    </location>
</feature>
<evidence type="ECO:0000313" key="4">
    <source>
        <dbReference type="EMBL" id="KAJ9554614.1"/>
    </source>
</evidence>
<dbReference type="GO" id="GO:0008270">
    <property type="term" value="F:zinc ion binding"/>
    <property type="evidence" value="ECO:0007669"/>
    <property type="project" value="UniProtKB-KW"/>
</dbReference>
<dbReference type="PANTHER" id="PTHR35046">
    <property type="entry name" value="ZINC KNUCKLE (CCHC-TYPE) FAMILY PROTEIN"/>
    <property type="match status" value="1"/>
</dbReference>
<dbReference type="SUPFAM" id="SSF57756">
    <property type="entry name" value="Retrovirus zinc finger-like domains"/>
    <property type="match status" value="1"/>
</dbReference>
<dbReference type="Pfam" id="PF00098">
    <property type="entry name" value="zf-CCHC"/>
    <property type="match status" value="1"/>
</dbReference>
<dbReference type="Pfam" id="PF08284">
    <property type="entry name" value="RVP_2"/>
    <property type="match status" value="1"/>
</dbReference>
<comment type="caution">
    <text evidence="4">The sequence shown here is derived from an EMBL/GenBank/DDBJ whole genome shotgun (WGS) entry which is preliminary data.</text>
</comment>
<dbReference type="Pfam" id="PF03732">
    <property type="entry name" value="Retrotrans_gag"/>
    <property type="match status" value="1"/>
</dbReference>
<dbReference type="PROSITE" id="PS50158">
    <property type="entry name" value="ZF_CCHC"/>
    <property type="match status" value="1"/>
</dbReference>
<dbReference type="InterPro" id="IPR005162">
    <property type="entry name" value="Retrotrans_gag_dom"/>
</dbReference>
<dbReference type="Proteomes" id="UP001172457">
    <property type="component" value="Chromosome 4"/>
</dbReference>
<feature type="compositionally biased region" description="Polar residues" evidence="2">
    <location>
        <begin position="310"/>
        <end position="326"/>
    </location>
</feature>
<dbReference type="AlphaFoldDB" id="A0AA38WLY6"/>
<dbReference type="Gene3D" id="2.40.70.10">
    <property type="entry name" value="Acid Proteases"/>
    <property type="match status" value="1"/>
</dbReference>
<keyword evidence="5" id="KW-1185">Reference proteome</keyword>
<accession>A0AA38WLY6</accession>
<name>A0AA38WLY6_9ASTR</name>
<sequence>MGDQPTLNQADIEEITVAFSTTLDAALAKSNNNLAGQIAAAMTANTTALTNNLARLLTGRPQRDRNVNPAPRHRPNVVVHSSSGSESENDEESNPPRNDPDYRMKADIPYFYGNMGVEEFLDWKIEVDRFFDIMEIPEHKQIKMVAFRLKSTAAVWWDKLTVQRQRQRKGPVRSWRRMKQLMMERFLPDDYEQILYKMYLGCSQGSRSVSDYTTEFIRLSDRNEIGESEGQQVARYINGLRISLQEKIGLQTAWTVTEASSLAMKAELMEKSSRGSNSYRNSREVGETSAVVKDSASPHDINSPLKIPTGNPNGGSQSKPTPQKNPNPYAKPTGTKCYRCGLPGHKSNECPNRKTVGLVEDGESEDNDYEGAEFAEEDLSEKINIVVQRVLLAPNEHGQRNNLFRSHCSVNNKVCDLIVDNGSCENLVSQKLVDYLKLPTEPLDTPYSLGWVKQGPQLKVSRTCKVPISIGKHYKEDVLCDVLDMNTCHVLLGRPWQYDNDVTYKGRDNVMIFHWGEHKIAMTPVSRFEKNTKKKKDSCLIVGMNSGSSSFEVEETDADQKEGRTPLMPARAAKTLSRAASHLSTT</sequence>
<dbReference type="Gene3D" id="4.10.60.10">
    <property type="entry name" value="Zinc finger, CCHC-type"/>
    <property type="match status" value="1"/>
</dbReference>
<dbReference type="InterPro" id="IPR036875">
    <property type="entry name" value="Znf_CCHC_sf"/>
</dbReference>
<dbReference type="InterPro" id="IPR021109">
    <property type="entry name" value="Peptidase_aspartic_dom_sf"/>
</dbReference>
<dbReference type="GO" id="GO:0003676">
    <property type="term" value="F:nucleic acid binding"/>
    <property type="evidence" value="ECO:0007669"/>
    <property type="project" value="InterPro"/>
</dbReference>
<proteinExistence type="predicted"/>
<dbReference type="CDD" id="cd00303">
    <property type="entry name" value="retropepsin_like"/>
    <property type="match status" value="1"/>
</dbReference>
<evidence type="ECO:0000256" key="2">
    <source>
        <dbReference type="SAM" id="MobiDB-lite"/>
    </source>
</evidence>
<keyword evidence="1" id="KW-0862">Zinc</keyword>
<evidence type="ECO:0000259" key="3">
    <source>
        <dbReference type="PROSITE" id="PS50158"/>
    </source>
</evidence>
<keyword evidence="1" id="KW-0479">Metal-binding</keyword>
<evidence type="ECO:0000313" key="5">
    <source>
        <dbReference type="Proteomes" id="UP001172457"/>
    </source>
</evidence>
<feature type="region of interest" description="Disordered" evidence="2">
    <location>
        <begin position="551"/>
        <end position="586"/>
    </location>
</feature>
<dbReference type="EMBL" id="JARYMX010000004">
    <property type="protein sequence ID" value="KAJ9554614.1"/>
    <property type="molecule type" value="Genomic_DNA"/>
</dbReference>
<organism evidence="4 5">
    <name type="scientific">Centaurea solstitialis</name>
    <name type="common">yellow star-thistle</name>
    <dbReference type="NCBI Taxonomy" id="347529"/>
    <lineage>
        <taxon>Eukaryota</taxon>
        <taxon>Viridiplantae</taxon>
        <taxon>Streptophyta</taxon>
        <taxon>Embryophyta</taxon>
        <taxon>Tracheophyta</taxon>
        <taxon>Spermatophyta</taxon>
        <taxon>Magnoliopsida</taxon>
        <taxon>eudicotyledons</taxon>
        <taxon>Gunneridae</taxon>
        <taxon>Pentapetalae</taxon>
        <taxon>asterids</taxon>
        <taxon>campanulids</taxon>
        <taxon>Asterales</taxon>
        <taxon>Asteraceae</taxon>
        <taxon>Carduoideae</taxon>
        <taxon>Cardueae</taxon>
        <taxon>Centaureinae</taxon>
        <taxon>Centaurea</taxon>
    </lineage>
</organism>
<keyword evidence="1" id="KW-0863">Zinc-finger</keyword>
<reference evidence="4" key="1">
    <citation type="submission" date="2023-03" db="EMBL/GenBank/DDBJ databases">
        <title>Chromosome-scale reference genome and RAD-based genetic map of yellow starthistle (Centaurea solstitialis) reveal putative structural variation and QTLs associated with invader traits.</title>
        <authorList>
            <person name="Reatini B."/>
            <person name="Cang F.A."/>
            <person name="Jiang Q."/>
            <person name="Mckibben M.T.W."/>
            <person name="Barker M.S."/>
            <person name="Rieseberg L.H."/>
            <person name="Dlugosch K.M."/>
        </authorList>
    </citation>
    <scope>NUCLEOTIDE SEQUENCE</scope>
    <source>
        <strain evidence="4">CAN-66</strain>
        <tissue evidence="4">Leaf</tissue>
    </source>
</reference>
<dbReference type="SUPFAM" id="SSF50630">
    <property type="entry name" value="Acid proteases"/>
    <property type="match status" value="1"/>
</dbReference>
<dbReference type="InterPro" id="IPR001878">
    <property type="entry name" value="Znf_CCHC"/>
</dbReference>
<evidence type="ECO:0000256" key="1">
    <source>
        <dbReference type="PROSITE-ProRule" id="PRU00047"/>
    </source>
</evidence>
<gene>
    <name evidence="4" type="ORF">OSB04_018659</name>
</gene>
<dbReference type="SMART" id="SM00343">
    <property type="entry name" value="ZnF_C2HC"/>
    <property type="match status" value="1"/>
</dbReference>
<feature type="region of interest" description="Disordered" evidence="2">
    <location>
        <begin position="269"/>
        <end position="331"/>
    </location>
</feature>
<feature type="domain" description="CCHC-type" evidence="3">
    <location>
        <begin position="336"/>
        <end position="352"/>
    </location>
</feature>